<feature type="transmembrane region" description="Helical" evidence="1">
    <location>
        <begin position="138"/>
        <end position="156"/>
    </location>
</feature>
<comment type="caution">
    <text evidence="2">The sequence shown here is derived from an EMBL/GenBank/DDBJ whole genome shotgun (WGS) entry which is preliminary data.</text>
</comment>
<proteinExistence type="predicted"/>
<dbReference type="Proteomes" id="UP001596395">
    <property type="component" value="Unassembled WGS sequence"/>
</dbReference>
<feature type="transmembrane region" description="Helical" evidence="1">
    <location>
        <begin position="237"/>
        <end position="254"/>
    </location>
</feature>
<name>A0ABD5VCJ7_9EURY</name>
<reference evidence="2 3" key="1">
    <citation type="journal article" date="2019" name="Int. J. Syst. Evol. Microbiol.">
        <title>The Global Catalogue of Microorganisms (GCM) 10K type strain sequencing project: providing services to taxonomists for standard genome sequencing and annotation.</title>
        <authorList>
            <consortium name="The Broad Institute Genomics Platform"/>
            <consortium name="The Broad Institute Genome Sequencing Center for Infectious Disease"/>
            <person name="Wu L."/>
            <person name="Ma J."/>
        </authorList>
    </citation>
    <scope>NUCLEOTIDE SEQUENCE [LARGE SCALE GENOMIC DNA]</scope>
    <source>
        <strain evidence="2 3">GX26</strain>
    </source>
</reference>
<feature type="transmembrane region" description="Helical" evidence="1">
    <location>
        <begin position="206"/>
        <end position="225"/>
    </location>
</feature>
<gene>
    <name evidence="2" type="ORF">ACFQGB_02925</name>
</gene>
<dbReference type="EMBL" id="JBHSXN010000001">
    <property type="protein sequence ID" value="MFC6951807.1"/>
    <property type="molecule type" value="Genomic_DNA"/>
</dbReference>
<evidence type="ECO:0000256" key="1">
    <source>
        <dbReference type="SAM" id="Phobius"/>
    </source>
</evidence>
<keyword evidence="1" id="KW-1133">Transmembrane helix</keyword>
<keyword evidence="3" id="KW-1185">Reference proteome</keyword>
<keyword evidence="1" id="KW-0812">Transmembrane</keyword>
<evidence type="ECO:0000313" key="3">
    <source>
        <dbReference type="Proteomes" id="UP001596395"/>
    </source>
</evidence>
<sequence length="293" mass="29063">MSVMDVLPLLVVVLLLVGASGADPDAMHVVFDGARDADALAAGGETDPLVVAGGTVTVPANATVDGPIYVIDGTAVVAGTVDAEVTVLAGNLSVLDGAAITGELRSFGGTTSVAAGARVPRRTTVEVAPRERTLAERLGFLAMQALALAALAFLLARRAPDALATVGDAMTGHALVSGVVGALAAVTLLVGFVAMAFTVVLVPVSVLGVVGEFLVLLYALAAAGARLGRALPVDRPDVAAAAGAALLVVALDLLDAVPIVGTLATLVVVSVGFGAVLVTYFGWQAFEPADIPG</sequence>
<accession>A0ABD5VCJ7</accession>
<organism evidence="2 3">
    <name type="scientific">Halorubellus litoreus</name>
    <dbReference type="NCBI Taxonomy" id="755308"/>
    <lineage>
        <taxon>Archaea</taxon>
        <taxon>Methanobacteriati</taxon>
        <taxon>Methanobacteriota</taxon>
        <taxon>Stenosarchaea group</taxon>
        <taxon>Halobacteria</taxon>
        <taxon>Halobacteriales</taxon>
        <taxon>Halorubellaceae</taxon>
        <taxon>Halorubellus</taxon>
    </lineage>
</organism>
<feature type="transmembrane region" description="Helical" evidence="1">
    <location>
        <begin position="260"/>
        <end position="283"/>
    </location>
</feature>
<evidence type="ECO:0000313" key="2">
    <source>
        <dbReference type="EMBL" id="MFC6951807.1"/>
    </source>
</evidence>
<feature type="transmembrane region" description="Helical" evidence="1">
    <location>
        <begin position="176"/>
        <end position="200"/>
    </location>
</feature>
<dbReference type="RefSeq" id="WP_336348819.1">
    <property type="nucleotide sequence ID" value="NZ_JAZAQL010000001.1"/>
</dbReference>
<keyword evidence="1" id="KW-0472">Membrane</keyword>
<dbReference type="AlphaFoldDB" id="A0ABD5VCJ7"/>
<protein>
    <submittedName>
        <fullName evidence="2">Polymer-forming cytoskeletal protein</fullName>
    </submittedName>
</protein>